<name>A5Z7A6_9FIRM</name>
<evidence type="ECO:0000313" key="2">
    <source>
        <dbReference type="Proteomes" id="UP000006000"/>
    </source>
</evidence>
<reference evidence="1 2" key="2">
    <citation type="submission" date="2007-04" db="EMBL/GenBank/DDBJ databases">
        <title>Draft genome sequence of Eubacterium ventriosum (ATCC 27560).</title>
        <authorList>
            <person name="Sudarsanam P."/>
            <person name="Ley R."/>
            <person name="Guruge J."/>
            <person name="Turnbaugh P.J."/>
            <person name="Mahowald M."/>
            <person name="Liep D."/>
            <person name="Gordon J."/>
        </authorList>
    </citation>
    <scope>NUCLEOTIDE SEQUENCE [LARGE SCALE GENOMIC DNA]</scope>
    <source>
        <strain evidence="1 2">ATCC 27560</strain>
    </source>
</reference>
<reference evidence="1 2" key="1">
    <citation type="submission" date="2007-03" db="EMBL/GenBank/DDBJ databases">
        <authorList>
            <person name="Fulton L."/>
            <person name="Clifton S."/>
            <person name="Fulton B."/>
            <person name="Xu J."/>
            <person name="Minx P."/>
            <person name="Pepin K.H."/>
            <person name="Johnson M."/>
            <person name="Thiruvilangam P."/>
            <person name="Bhonagiri V."/>
            <person name="Nash W.E."/>
            <person name="Mardis E.R."/>
            <person name="Wilson R.K."/>
        </authorList>
    </citation>
    <scope>NUCLEOTIDE SEQUENCE [LARGE SCALE GENOMIC DNA]</scope>
    <source>
        <strain evidence="1 2">ATCC 27560</strain>
    </source>
</reference>
<evidence type="ECO:0000313" key="1">
    <source>
        <dbReference type="EMBL" id="EDM51262.1"/>
    </source>
</evidence>
<comment type="caution">
    <text evidence="1">The sequence shown here is derived from an EMBL/GenBank/DDBJ whole genome shotgun (WGS) entry which is preliminary data.</text>
</comment>
<dbReference type="AlphaFoldDB" id="A5Z7A6"/>
<dbReference type="EMBL" id="AAVL02000034">
    <property type="protein sequence ID" value="EDM51262.1"/>
    <property type="molecule type" value="Genomic_DNA"/>
</dbReference>
<protein>
    <submittedName>
        <fullName evidence="1">Uncharacterized protein</fullName>
    </submittedName>
</protein>
<proteinExistence type="predicted"/>
<dbReference type="HOGENOM" id="CLU_1439122_0_0_9"/>
<accession>A5Z7A6</accession>
<sequence length="188" mass="20725">MGFSTITLAVFNVGGKSKKRYDLFLGTMQVGALKGYKLTDFTGQMRLYNQNKCSIIDCTTLKGDSDETVSTSIGAGLGASESGLSASLSAGYSYTYNPNGMKIKNLSGDSELQPNWKCSKKLEDCDSNERYVIKPSILVKSPNGKTKETKVSMRVKNLQFHGKYKYYDVANSSGSEYVYLVVRNHKKV</sequence>
<organism evidence="1 2">
    <name type="scientific">Eubacterium ventriosum ATCC 27560</name>
    <dbReference type="NCBI Taxonomy" id="411463"/>
    <lineage>
        <taxon>Bacteria</taxon>
        <taxon>Bacillati</taxon>
        <taxon>Bacillota</taxon>
        <taxon>Clostridia</taxon>
        <taxon>Eubacteriales</taxon>
        <taxon>Eubacteriaceae</taxon>
        <taxon>Eubacterium</taxon>
    </lineage>
</organism>
<dbReference type="Proteomes" id="UP000006000">
    <property type="component" value="Unassembled WGS sequence"/>
</dbReference>
<gene>
    <name evidence="1" type="ORF">EUBVEN_01589</name>
</gene>
<dbReference type="STRING" id="411463.EUBVEN_01589"/>